<gene>
    <name evidence="1" type="ORF">LNQ82_02770</name>
</gene>
<name>A0AAE9HWU6_9NEIS</name>
<proteinExistence type="predicted"/>
<dbReference type="EMBL" id="CP097501">
    <property type="protein sequence ID" value="URD68103.1"/>
    <property type="molecule type" value="Genomic_DNA"/>
</dbReference>
<accession>A0AAE9HWU6</accession>
<dbReference type="AlphaFoldDB" id="A0AAE9HWU6"/>
<dbReference type="RefSeq" id="WP_246327822.1">
    <property type="nucleotide sequence ID" value="NZ_CP097501.1"/>
</dbReference>
<reference evidence="1" key="1">
    <citation type="submission" date="2022-05" db="EMBL/GenBank/DDBJ databases">
        <title>Alysiella filiformis genome sequencing.</title>
        <authorList>
            <person name="Viehboeck T."/>
        </authorList>
    </citation>
    <scope>NUCLEOTIDE SEQUENCE</scope>
    <source>
        <strain evidence="1">DSM 2580</strain>
    </source>
</reference>
<evidence type="ECO:0000313" key="2">
    <source>
        <dbReference type="Proteomes" id="UP001056819"/>
    </source>
</evidence>
<organism evidence="1 2">
    <name type="scientific">Conchiformibius steedae DSM 2580</name>
    <dbReference type="NCBI Taxonomy" id="1121352"/>
    <lineage>
        <taxon>Bacteria</taxon>
        <taxon>Pseudomonadati</taxon>
        <taxon>Pseudomonadota</taxon>
        <taxon>Betaproteobacteria</taxon>
        <taxon>Neisseriales</taxon>
        <taxon>Neisseriaceae</taxon>
        <taxon>Conchiformibius</taxon>
    </lineage>
</organism>
<evidence type="ECO:0000313" key="1">
    <source>
        <dbReference type="EMBL" id="URD68103.1"/>
    </source>
</evidence>
<sequence>MMHEHYTLTRQDNGASIVLPQDMRWTDEYDWSAVAQAAPERTLSGAQVIQQGVKRSGRPITLAGDWVWLELGVIRTLRDWTDVPELMMTLTHYDGREFNVMFRLHDKAFNNIAPVHFSTPETDAERYTAEICLMTV</sequence>
<protein>
    <submittedName>
        <fullName evidence="1">Uncharacterized protein</fullName>
    </submittedName>
</protein>
<dbReference type="Proteomes" id="UP001056819">
    <property type="component" value="Chromosome"/>
</dbReference>